<dbReference type="EMBL" id="CP036287">
    <property type="protein sequence ID" value="QDU66763.1"/>
    <property type="molecule type" value="Genomic_DNA"/>
</dbReference>
<evidence type="ECO:0000256" key="1">
    <source>
        <dbReference type="ARBA" id="ARBA00023002"/>
    </source>
</evidence>
<proteinExistence type="inferred from homology"/>
<comment type="catalytic activity">
    <reaction evidence="5 7">
        <text>L-methionyl-[protein] + [thioredoxin]-disulfide + H2O = L-methionyl-(R)-S-oxide-[protein] + [thioredoxin]-dithiol</text>
        <dbReference type="Rhea" id="RHEA:24164"/>
        <dbReference type="Rhea" id="RHEA-COMP:10698"/>
        <dbReference type="Rhea" id="RHEA-COMP:10700"/>
        <dbReference type="Rhea" id="RHEA-COMP:12313"/>
        <dbReference type="Rhea" id="RHEA-COMP:12314"/>
        <dbReference type="ChEBI" id="CHEBI:15377"/>
        <dbReference type="ChEBI" id="CHEBI:16044"/>
        <dbReference type="ChEBI" id="CHEBI:29950"/>
        <dbReference type="ChEBI" id="CHEBI:45764"/>
        <dbReference type="ChEBI" id="CHEBI:50058"/>
        <dbReference type="EC" id="1.8.4.12"/>
    </reaction>
</comment>
<evidence type="ECO:0000256" key="2">
    <source>
        <dbReference type="ARBA" id="ARBA00023268"/>
    </source>
</evidence>
<evidence type="ECO:0000256" key="8">
    <source>
        <dbReference type="HAMAP-Rule" id="MF_01401"/>
    </source>
</evidence>
<evidence type="ECO:0000256" key="3">
    <source>
        <dbReference type="ARBA" id="ARBA00024679"/>
    </source>
</evidence>
<dbReference type="Pfam" id="PF01641">
    <property type="entry name" value="SelR"/>
    <property type="match status" value="1"/>
</dbReference>
<dbReference type="Pfam" id="PF01625">
    <property type="entry name" value="PMSR"/>
    <property type="match status" value="1"/>
</dbReference>
<sequence precursor="true">MLTTRLLAALAPIALTLAACVNQSDGTSGVAIGGTASGNAAGGVSEASPGESDAPTRPGEFVKPSDQELRELLTDEQYRVTQQSGTERAFSGEYDKFWEPGIYVDVVSGEPLFSSLDKFNSGTGWPSFTRPIEAESVVELEDRDGRWVRTEIRSAKADSHLGHVFPDGPREAGGMRYCMNSAALRFVPLDELGRRGYDEYLGRFEAAGLVPAADSATDQQATGEQAMGEQTEKAIIAGGCFWGMEELLRKIDGVLDTEVGYCGGSNADATYRNHPGHAEAVLVTFDPSKISFERLLTDWFFRMHDPTTLDRQGNDRGSSYRSTIFYFDAEQKRVAEDAIAEVGASGKWSDPIVTTVEPVKNWSVAEPEHQDYLASRPNGYTCHFLRPWDEGVTNQR</sequence>
<dbReference type="Proteomes" id="UP000316921">
    <property type="component" value="Chromosome"/>
</dbReference>
<feature type="signal peptide" evidence="10">
    <location>
        <begin position="1"/>
        <end position="21"/>
    </location>
</feature>
<evidence type="ECO:0000256" key="10">
    <source>
        <dbReference type="SAM" id="SignalP"/>
    </source>
</evidence>
<comment type="catalytic activity">
    <reaction evidence="4 8">
        <text>L-methionyl-[protein] + [thioredoxin]-disulfide + H2O = L-methionyl-(S)-S-oxide-[protein] + [thioredoxin]-dithiol</text>
        <dbReference type="Rhea" id="RHEA:14217"/>
        <dbReference type="Rhea" id="RHEA-COMP:10698"/>
        <dbReference type="Rhea" id="RHEA-COMP:10700"/>
        <dbReference type="Rhea" id="RHEA-COMP:12313"/>
        <dbReference type="Rhea" id="RHEA-COMP:12315"/>
        <dbReference type="ChEBI" id="CHEBI:15377"/>
        <dbReference type="ChEBI" id="CHEBI:16044"/>
        <dbReference type="ChEBI" id="CHEBI:29950"/>
        <dbReference type="ChEBI" id="CHEBI:44120"/>
        <dbReference type="ChEBI" id="CHEBI:50058"/>
        <dbReference type="EC" id="1.8.4.11"/>
    </reaction>
</comment>
<comment type="catalytic activity">
    <reaction evidence="6 8">
        <text>[thioredoxin]-disulfide + L-methionine + H2O = L-methionine (S)-S-oxide + [thioredoxin]-dithiol</text>
        <dbReference type="Rhea" id="RHEA:19993"/>
        <dbReference type="Rhea" id="RHEA-COMP:10698"/>
        <dbReference type="Rhea" id="RHEA-COMP:10700"/>
        <dbReference type="ChEBI" id="CHEBI:15377"/>
        <dbReference type="ChEBI" id="CHEBI:29950"/>
        <dbReference type="ChEBI" id="CHEBI:50058"/>
        <dbReference type="ChEBI" id="CHEBI:57844"/>
        <dbReference type="ChEBI" id="CHEBI:58772"/>
        <dbReference type="EC" id="1.8.4.11"/>
    </reaction>
</comment>
<comment type="function">
    <text evidence="3 8">Has an important function as a repair enzyme for proteins that have been inactivated by oxidation. Catalyzes the reversible oxidation-reduction of methionine sulfoxide in proteins to methionine.</text>
</comment>
<comment type="caution">
    <text evidence="7">Lacks conserved residue(s) required for the propagation of feature annotation.</text>
</comment>
<organism evidence="12 13">
    <name type="scientific">Engelhardtia mirabilis</name>
    <dbReference type="NCBI Taxonomy" id="2528011"/>
    <lineage>
        <taxon>Bacteria</taxon>
        <taxon>Pseudomonadati</taxon>
        <taxon>Planctomycetota</taxon>
        <taxon>Planctomycetia</taxon>
        <taxon>Planctomycetia incertae sedis</taxon>
        <taxon>Engelhardtia</taxon>
    </lineage>
</organism>
<keyword evidence="1 7" id="KW-0560">Oxidoreductase</keyword>
<dbReference type="InterPro" id="IPR011057">
    <property type="entry name" value="Mss4-like_sf"/>
</dbReference>
<evidence type="ECO:0000313" key="12">
    <source>
        <dbReference type="EMBL" id="QDU66763.1"/>
    </source>
</evidence>
<dbReference type="RefSeq" id="WP_145064572.1">
    <property type="nucleotide sequence ID" value="NZ_CP036287.1"/>
</dbReference>
<name>A0A518BIJ0_9BACT</name>
<evidence type="ECO:0000256" key="9">
    <source>
        <dbReference type="SAM" id="MobiDB-lite"/>
    </source>
</evidence>
<dbReference type="SUPFAM" id="SSF51316">
    <property type="entry name" value="Mss4-like"/>
    <property type="match status" value="1"/>
</dbReference>
<evidence type="ECO:0000259" key="11">
    <source>
        <dbReference type="PROSITE" id="PS51790"/>
    </source>
</evidence>
<gene>
    <name evidence="12" type="primary">msrA3</name>
    <name evidence="8" type="synonym">msrA</name>
    <name evidence="7" type="synonym">msrB</name>
    <name evidence="12" type="ORF">Pla133_18390</name>
</gene>
<dbReference type="Gene3D" id="3.30.1060.10">
    <property type="entry name" value="Peptide methionine sulphoxide reductase MsrA"/>
    <property type="match status" value="1"/>
</dbReference>
<accession>A0A518BIJ0</accession>
<feature type="chain" id="PRO_5021782714" description="Multifunctional fusion protein" evidence="10">
    <location>
        <begin position="22"/>
        <end position="396"/>
    </location>
</feature>
<feature type="domain" description="MsrB" evidence="11">
    <location>
        <begin position="66"/>
        <end position="189"/>
    </location>
</feature>
<dbReference type="HAMAP" id="MF_01400">
    <property type="entry name" value="MsrB"/>
    <property type="match status" value="1"/>
</dbReference>
<dbReference type="EC" id="1.8.4.11" evidence="8"/>
<dbReference type="PANTHER" id="PTHR43774:SF1">
    <property type="entry name" value="PEPTIDE METHIONINE SULFOXIDE REDUCTASE MSRA 2"/>
    <property type="match status" value="1"/>
</dbReference>
<dbReference type="AlphaFoldDB" id="A0A518BIJ0"/>
<dbReference type="GO" id="GO:0008113">
    <property type="term" value="F:peptide-methionine (S)-S-oxide reductase activity"/>
    <property type="evidence" value="ECO:0007669"/>
    <property type="project" value="UniProtKB-UniRule"/>
</dbReference>
<evidence type="ECO:0000256" key="6">
    <source>
        <dbReference type="ARBA" id="ARBA00048782"/>
    </source>
</evidence>
<dbReference type="PANTHER" id="PTHR43774">
    <property type="entry name" value="PEPTIDE METHIONINE SULFOXIDE REDUCTASE"/>
    <property type="match status" value="1"/>
</dbReference>
<feature type="active site" description="Nucleophile" evidence="7">
    <location>
        <position position="178"/>
    </location>
</feature>
<comment type="similarity">
    <text evidence="7">Belongs to the MsrB Met sulfoxide reductase family.</text>
</comment>
<dbReference type="InterPro" id="IPR002569">
    <property type="entry name" value="Met_Sox_Rdtase_MsrA_dom"/>
</dbReference>
<evidence type="ECO:0000256" key="4">
    <source>
        <dbReference type="ARBA" id="ARBA00047806"/>
    </source>
</evidence>
<dbReference type="Gene3D" id="2.170.150.20">
    <property type="entry name" value="Peptide methionine sulfoxide reductase"/>
    <property type="match status" value="1"/>
</dbReference>
<dbReference type="PROSITE" id="PS51257">
    <property type="entry name" value="PROKAR_LIPOPROTEIN"/>
    <property type="match status" value="1"/>
</dbReference>
<dbReference type="EC" id="1.8.4.12" evidence="7"/>
<feature type="active site" evidence="8">
    <location>
        <position position="240"/>
    </location>
</feature>
<dbReference type="PROSITE" id="PS51790">
    <property type="entry name" value="MSRB"/>
    <property type="match status" value="1"/>
</dbReference>
<protein>
    <recommendedName>
        <fullName evidence="7 8">Multifunctional fusion protein</fullName>
    </recommendedName>
    <domain>
        <recommendedName>
            <fullName evidence="8">Peptide methionine sulfoxide reductase MsrA</fullName>
            <shortName evidence="8">Protein-methionine-S-oxide reductase</shortName>
            <ecNumber evidence="8">1.8.4.11</ecNumber>
        </recommendedName>
        <alternativeName>
            <fullName evidence="8">Peptide-methionine (S)-S-oxide reductase</fullName>
            <shortName evidence="8">Peptide Met(O) reductase</shortName>
        </alternativeName>
    </domain>
    <domain>
        <recommendedName>
            <fullName evidence="7">Peptide methionine sulfoxide reductase MsrB</fullName>
            <ecNumber evidence="7">1.8.4.12</ecNumber>
        </recommendedName>
        <alternativeName>
            <fullName evidence="7">Peptide-methionine (R)-S-oxide reductase</fullName>
        </alternativeName>
    </domain>
</protein>
<dbReference type="NCBIfam" id="TIGR00401">
    <property type="entry name" value="msrA"/>
    <property type="match status" value="1"/>
</dbReference>
<comment type="similarity">
    <text evidence="8">Belongs to the MsrA Met sulfoxide reductase family.</text>
</comment>
<dbReference type="FunFam" id="2.170.150.20:FF:000003">
    <property type="entry name" value="Peptide methionine sulfoxide reductase MsrB"/>
    <property type="match status" value="1"/>
</dbReference>
<dbReference type="InterPro" id="IPR002579">
    <property type="entry name" value="Met_Sox_Rdtase_MsrB_dom"/>
</dbReference>
<dbReference type="HAMAP" id="MF_01401">
    <property type="entry name" value="MsrA"/>
    <property type="match status" value="1"/>
</dbReference>
<dbReference type="NCBIfam" id="TIGR00357">
    <property type="entry name" value="peptide-methionine (R)-S-oxide reductase MsrB"/>
    <property type="match status" value="1"/>
</dbReference>
<evidence type="ECO:0000256" key="5">
    <source>
        <dbReference type="ARBA" id="ARBA00048488"/>
    </source>
</evidence>
<dbReference type="InterPro" id="IPR036509">
    <property type="entry name" value="Met_Sox_Rdtase_MsrA_sf"/>
</dbReference>
<dbReference type="GO" id="GO:0033743">
    <property type="term" value="F:peptide-methionine (R)-S-oxide reductase activity"/>
    <property type="evidence" value="ECO:0007669"/>
    <property type="project" value="UniProtKB-UniRule"/>
</dbReference>
<feature type="region of interest" description="Disordered" evidence="9">
    <location>
        <begin position="40"/>
        <end position="62"/>
    </location>
</feature>
<dbReference type="GO" id="GO:0033744">
    <property type="term" value="F:L-methionine:thioredoxin-disulfide S-oxidoreductase activity"/>
    <property type="evidence" value="ECO:0007669"/>
    <property type="project" value="RHEA"/>
</dbReference>
<dbReference type="SUPFAM" id="SSF55068">
    <property type="entry name" value="Peptide methionine sulfoxide reductase"/>
    <property type="match status" value="1"/>
</dbReference>
<reference evidence="12 13" key="1">
    <citation type="submission" date="2019-02" db="EMBL/GenBank/DDBJ databases">
        <title>Deep-cultivation of Planctomycetes and their phenomic and genomic characterization uncovers novel biology.</title>
        <authorList>
            <person name="Wiegand S."/>
            <person name="Jogler M."/>
            <person name="Boedeker C."/>
            <person name="Pinto D."/>
            <person name="Vollmers J."/>
            <person name="Rivas-Marin E."/>
            <person name="Kohn T."/>
            <person name="Peeters S.H."/>
            <person name="Heuer A."/>
            <person name="Rast P."/>
            <person name="Oberbeckmann S."/>
            <person name="Bunk B."/>
            <person name="Jeske O."/>
            <person name="Meyerdierks A."/>
            <person name="Storesund J.E."/>
            <person name="Kallscheuer N."/>
            <person name="Luecker S."/>
            <person name="Lage O.M."/>
            <person name="Pohl T."/>
            <person name="Merkel B.J."/>
            <person name="Hornburger P."/>
            <person name="Mueller R.-W."/>
            <person name="Bruemmer F."/>
            <person name="Labrenz M."/>
            <person name="Spormann A.M."/>
            <person name="Op den Camp H."/>
            <person name="Overmann J."/>
            <person name="Amann R."/>
            <person name="Jetten M.S.M."/>
            <person name="Mascher T."/>
            <person name="Medema M.H."/>
            <person name="Devos D.P."/>
            <person name="Kaster A.-K."/>
            <person name="Ovreas L."/>
            <person name="Rohde M."/>
            <person name="Galperin M.Y."/>
            <person name="Jogler C."/>
        </authorList>
    </citation>
    <scope>NUCLEOTIDE SEQUENCE [LARGE SCALE GENOMIC DNA]</scope>
    <source>
        <strain evidence="12 13">Pla133</strain>
    </source>
</reference>
<dbReference type="KEGG" id="pbap:Pla133_18390"/>
<keyword evidence="2" id="KW-0511">Multifunctional enzyme</keyword>
<keyword evidence="10" id="KW-0732">Signal</keyword>
<keyword evidence="13" id="KW-1185">Reference proteome</keyword>
<dbReference type="NCBIfam" id="NF004042">
    <property type="entry name" value="PRK05550.1"/>
    <property type="match status" value="1"/>
</dbReference>
<evidence type="ECO:0000256" key="7">
    <source>
        <dbReference type="HAMAP-Rule" id="MF_01400"/>
    </source>
</evidence>
<evidence type="ECO:0000313" key="13">
    <source>
        <dbReference type="Proteomes" id="UP000316921"/>
    </source>
</evidence>